<accession>A0A7R9GRH3</accession>
<protein>
    <submittedName>
        <fullName evidence="2">Uncharacterized protein</fullName>
    </submittedName>
</protein>
<feature type="compositionally biased region" description="Basic residues" evidence="1">
    <location>
        <begin position="1"/>
        <end position="12"/>
    </location>
</feature>
<dbReference type="AlphaFoldDB" id="A0A7R9GRH3"/>
<evidence type="ECO:0000256" key="1">
    <source>
        <dbReference type="SAM" id="MobiDB-lite"/>
    </source>
</evidence>
<sequence length="88" mass="10371">MMSGKPFRKNHPRFTLPKLEPRSLRPQQSELNTTSALAKYATEAEWDEVMMSLTLVEQLAPMRRKSCDWLRARHVTTFPFYTYFSANM</sequence>
<gene>
    <name evidence="2" type="ORF">TCEB3V08_LOCUS1475</name>
</gene>
<dbReference type="EMBL" id="OC316737">
    <property type="protein sequence ID" value="CAD7393506.1"/>
    <property type="molecule type" value="Genomic_DNA"/>
</dbReference>
<proteinExistence type="predicted"/>
<evidence type="ECO:0000313" key="2">
    <source>
        <dbReference type="EMBL" id="CAD7393506.1"/>
    </source>
</evidence>
<organism evidence="2">
    <name type="scientific">Timema cristinae</name>
    <name type="common">Walking stick</name>
    <dbReference type="NCBI Taxonomy" id="61476"/>
    <lineage>
        <taxon>Eukaryota</taxon>
        <taxon>Metazoa</taxon>
        <taxon>Ecdysozoa</taxon>
        <taxon>Arthropoda</taxon>
        <taxon>Hexapoda</taxon>
        <taxon>Insecta</taxon>
        <taxon>Pterygota</taxon>
        <taxon>Neoptera</taxon>
        <taxon>Polyneoptera</taxon>
        <taxon>Phasmatodea</taxon>
        <taxon>Timematodea</taxon>
        <taxon>Timematoidea</taxon>
        <taxon>Timematidae</taxon>
        <taxon>Timema</taxon>
    </lineage>
</organism>
<name>A0A7R9GRH3_TIMCR</name>
<feature type="region of interest" description="Disordered" evidence="1">
    <location>
        <begin position="1"/>
        <end position="32"/>
    </location>
</feature>
<reference evidence="2" key="1">
    <citation type="submission" date="2020-11" db="EMBL/GenBank/DDBJ databases">
        <authorList>
            <person name="Tran Van P."/>
        </authorList>
    </citation>
    <scope>NUCLEOTIDE SEQUENCE</scope>
</reference>